<feature type="region of interest" description="Disordered" evidence="1">
    <location>
        <begin position="52"/>
        <end position="81"/>
    </location>
</feature>
<sequence length="136" mass="14356">MASSSSSAPPPTSLPAALQRVSHLEQQLQQIELALQRATGSGIDHLLSSYQLSLSSDPSPTAAAPSESSEPTSSPAAKAAEPIDISPYILQALAIRKGIKEGSIDESRHEEEVNELAEGKGLSEDQVQQLRDWAGL</sequence>
<gene>
    <name evidence="2" type="ORF">ls5930a1_00004</name>
</gene>
<dbReference type="EMBL" id="LN868506">
    <property type="protein sequence ID" value="CRX78943.1"/>
    <property type="molecule type" value="Genomic_DNA"/>
</dbReference>
<feature type="region of interest" description="Disordered" evidence="1">
    <location>
        <begin position="1"/>
        <end position="21"/>
    </location>
</feature>
<name>A0A0H5FU21_9BASI</name>
<accession>A0A0H5FU21</accession>
<organism evidence="2">
    <name type="scientific">Leucosporidium scottii</name>
    <dbReference type="NCBI Taxonomy" id="5278"/>
    <lineage>
        <taxon>Eukaryota</taxon>
        <taxon>Fungi</taxon>
        <taxon>Dikarya</taxon>
        <taxon>Basidiomycota</taxon>
        <taxon>Pucciniomycotina</taxon>
        <taxon>Microbotryomycetes</taxon>
        <taxon>Leucosporidiales</taxon>
        <taxon>Leucosporidium</taxon>
    </lineage>
</organism>
<reference evidence="2" key="1">
    <citation type="submission" date="2015-06" db="EMBL/GenBank/DDBJ databases">
        <title>Genetic Architecture Underlying Mating-Type Determination in the Yeast Leucosporidium scottii and the Evolution of Mating Systems in Basidiomycetes.</title>
        <authorList>
            <person name="Maia T.M."/>
            <person name="Lopes S."/>
            <person name="Almeida J.M.G.C.F."/>
            <person name="Rosa L.H."/>
            <person name="Sampaio J.P."/>
            <person name="Goncalves P."/>
            <person name="Coelho M.A."/>
        </authorList>
    </citation>
    <scope>NUCLEOTIDE SEQUENCE</scope>
</reference>
<evidence type="ECO:0000313" key="2">
    <source>
        <dbReference type="EMBL" id="CRX78943.1"/>
    </source>
</evidence>
<proteinExistence type="predicted"/>
<feature type="region of interest" description="Disordered" evidence="1">
    <location>
        <begin position="102"/>
        <end position="123"/>
    </location>
</feature>
<protein>
    <submittedName>
        <fullName evidence="2">Uncharacterized protein</fullName>
    </submittedName>
</protein>
<dbReference type="AlphaFoldDB" id="A0A0H5FU21"/>
<evidence type="ECO:0000256" key="1">
    <source>
        <dbReference type="SAM" id="MobiDB-lite"/>
    </source>
</evidence>